<gene>
    <name evidence="2" type="ORF">BD410DRAFT_789581</name>
</gene>
<keyword evidence="3" id="KW-1185">Reference proteome</keyword>
<dbReference type="GO" id="GO:0005737">
    <property type="term" value="C:cytoplasm"/>
    <property type="evidence" value="ECO:0007669"/>
    <property type="project" value="TreeGrafter"/>
</dbReference>
<dbReference type="PANTHER" id="PTHR43968:SF6">
    <property type="entry name" value="GLUTATHIONE S-TRANSFERASE OMEGA"/>
    <property type="match status" value="1"/>
</dbReference>
<dbReference type="OrthoDB" id="4951845at2759"/>
<dbReference type="Proteomes" id="UP000294933">
    <property type="component" value="Unassembled WGS sequence"/>
</dbReference>
<dbReference type="PANTHER" id="PTHR43968">
    <property type="match status" value="1"/>
</dbReference>
<dbReference type="InterPro" id="IPR004045">
    <property type="entry name" value="Glutathione_S-Trfase_N"/>
</dbReference>
<dbReference type="Pfam" id="PF13409">
    <property type="entry name" value="GST_N_2"/>
    <property type="match status" value="1"/>
</dbReference>
<dbReference type="Gene3D" id="1.20.1050.10">
    <property type="match status" value="1"/>
</dbReference>
<proteinExistence type="predicted"/>
<evidence type="ECO:0000259" key="1">
    <source>
        <dbReference type="PROSITE" id="PS50404"/>
    </source>
</evidence>
<dbReference type="VEuPathDB" id="FungiDB:BD410DRAFT_789581"/>
<accession>A0A4Y7Q238</accession>
<reference evidence="2 3" key="1">
    <citation type="submission" date="2018-06" db="EMBL/GenBank/DDBJ databases">
        <title>A transcriptomic atlas of mushroom development highlights an independent origin of complex multicellularity.</title>
        <authorList>
            <consortium name="DOE Joint Genome Institute"/>
            <person name="Krizsan K."/>
            <person name="Almasi E."/>
            <person name="Merenyi Z."/>
            <person name="Sahu N."/>
            <person name="Viragh M."/>
            <person name="Koszo T."/>
            <person name="Mondo S."/>
            <person name="Kiss B."/>
            <person name="Balint B."/>
            <person name="Kues U."/>
            <person name="Barry K."/>
            <person name="Hegedus J.C."/>
            <person name="Henrissat B."/>
            <person name="Johnson J."/>
            <person name="Lipzen A."/>
            <person name="Ohm R."/>
            <person name="Nagy I."/>
            <person name="Pangilinan J."/>
            <person name="Yan J."/>
            <person name="Xiong Y."/>
            <person name="Grigoriev I.V."/>
            <person name="Hibbett D.S."/>
            <person name="Nagy L.G."/>
        </authorList>
    </citation>
    <scope>NUCLEOTIDE SEQUENCE [LARGE SCALE GENOMIC DNA]</scope>
    <source>
        <strain evidence="2 3">SZMC22713</strain>
    </source>
</reference>
<dbReference type="InterPro" id="IPR036249">
    <property type="entry name" value="Thioredoxin-like_sf"/>
</dbReference>
<name>A0A4Y7Q238_9AGAM</name>
<dbReference type="Gene3D" id="3.40.30.10">
    <property type="entry name" value="Glutaredoxin"/>
    <property type="match status" value="1"/>
</dbReference>
<evidence type="ECO:0000313" key="2">
    <source>
        <dbReference type="EMBL" id="TDL21475.1"/>
    </source>
</evidence>
<organism evidence="2 3">
    <name type="scientific">Rickenella mellea</name>
    <dbReference type="NCBI Taxonomy" id="50990"/>
    <lineage>
        <taxon>Eukaryota</taxon>
        <taxon>Fungi</taxon>
        <taxon>Dikarya</taxon>
        <taxon>Basidiomycota</taxon>
        <taxon>Agaricomycotina</taxon>
        <taxon>Agaricomycetes</taxon>
        <taxon>Hymenochaetales</taxon>
        <taxon>Rickenellaceae</taxon>
        <taxon>Rickenella</taxon>
    </lineage>
</organism>
<dbReference type="AlphaFoldDB" id="A0A4Y7Q238"/>
<dbReference type="STRING" id="50990.A0A4Y7Q238"/>
<sequence length="213" mass="23712">MAKYQLFASPTSPFVHKVLIAAVELGLQDQIGYSSQIVNVFSSPNDTVCSTNPLGKIPALILPSGSPIFGSSVIVQYLDSVSSKNILPAYDDPKRYDSLTFEALGDGILEAALLIRYELTGRDFSKQNEVWITAQHGKIERGLKHLMKVTLPPPDTPAPLPIEGISVASVLWYLEGRFPTLAWWEWPGGFELKGWYEKVKGREGWLKYDFPKN</sequence>
<dbReference type="PROSITE" id="PS50404">
    <property type="entry name" value="GST_NTER"/>
    <property type="match status" value="1"/>
</dbReference>
<dbReference type="EMBL" id="ML170180">
    <property type="protein sequence ID" value="TDL21475.1"/>
    <property type="molecule type" value="Genomic_DNA"/>
</dbReference>
<evidence type="ECO:0000313" key="3">
    <source>
        <dbReference type="Proteomes" id="UP000294933"/>
    </source>
</evidence>
<protein>
    <recommendedName>
        <fullName evidence="1">GST N-terminal domain-containing protein</fullName>
    </recommendedName>
</protein>
<feature type="domain" description="GST N-terminal" evidence="1">
    <location>
        <begin position="2"/>
        <end position="86"/>
    </location>
</feature>
<dbReference type="InterPro" id="IPR050983">
    <property type="entry name" value="GST_Omega/HSP26"/>
</dbReference>
<dbReference type="SUPFAM" id="SSF52833">
    <property type="entry name" value="Thioredoxin-like"/>
    <property type="match status" value="1"/>
</dbReference>